<dbReference type="PROSITE" id="PS51186">
    <property type="entry name" value="GNAT"/>
    <property type="match status" value="1"/>
</dbReference>
<dbReference type="EMBL" id="AZFY01000104">
    <property type="protein sequence ID" value="KRM06364.1"/>
    <property type="molecule type" value="Genomic_DNA"/>
</dbReference>
<sequence length="171" mass="19779">MSVLLRECTLADVGALQQISRETFTDTFGDANQQADLDRYLTKAYNTDQLTKELSDPESAFFFIYMDDQLAGYLKVNFGNNQTEQYGTDKLEVQRIYIRPSFKHLGLGTHLMNKAFEIARRVSKHRIWLGVWEHNESAKKFYQKLGFVQVGEHVFTLGSSRQRDLIMAKDI</sequence>
<dbReference type="Gene3D" id="3.40.630.30">
    <property type="match status" value="1"/>
</dbReference>
<dbReference type="eggNOG" id="COG0456">
    <property type="taxonomic scope" value="Bacteria"/>
</dbReference>
<dbReference type="PANTHER" id="PTHR42919:SF8">
    <property type="entry name" value="N-ALPHA-ACETYLTRANSFERASE 50"/>
    <property type="match status" value="1"/>
</dbReference>
<dbReference type="InterPro" id="IPR051556">
    <property type="entry name" value="N-term/lysine_N-AcTrnsfr"/>
</dbReference>
<evidence type="ECO:0000259" key="3">
    <source>
        <dbReference type="PROSITE" id="PS51186"/>
    </source>
</evidence>
<evidence type="ECO:0000313" key="5">
    <source>
        <dbReference type="EMBL" id="KRM06364.1"/>
    </source>
</evidence>
<dbReference type="AlphaFoldDB" id="X0PB37"/>
<dbReference type="Proteomes" id="UP000019488">
    <property type="component" value="Unassembled WGS sequence"/>
</dbReference>
<dbReference type="RefSeq" id="WP_035179946.1">
    <property type="nucleotide sequence ID" value="NZ_AZFY01000104.1"/>
</dbReference>
<reference evidence="4" key="1">
    <citation type="journal article" date="2014" name="Genome Announc.">
        <title>Draft Genome Sequences of Two Lactobacillus Strains, L. farraginis JCM 14108T and L. composti JCM 14202T, Isolated from Compost of Distilled Shochu Residue.</title>
        <authorList>
            <person name="Yuki M."/>
            <person name="Oshima K."/>
            <person name="Suda W."/>
            <person name="Kitahara M."/>
            <person name="Kitamura K."/>
            <person name="Iida T."/>
            <person name="Hattori M."/>
            <person name="Ohkuma M."/>
        </authorList>
    </citation>
    <scope>NUCLEOTIDE SEQUENCE [LARGE SCALE GENOMIC DNA]</scope>
    <source>
        <strain evidence="4">JCM 14108</strain>
    </source>
</reference>
<gene>
    <name evidence="5" type="ORF">FD41_GL000638</name>
    <name evidence="4" type="ORF">JCM14108_1893</name>
</gene>
<comment type="caution">
    <text evidence="4">The sequence shown here is derived from an EMBL/GenBank/DDBJ whole genome shotgun (WGS) entry which is preliminary data.</text>
</comment>
<proteinExistence type="predicted"/>
<dbReference type="PANTHER" id="PTHR42919">
    <property type="entry name" value="N-ALPHA-ACETYLTRANSFERASE"/>
    <property type="match status" value="1"/>
</dbReference>
<keyword evidence="2" id="KW-0012">Acyltransferase</keyword>
<organism evidence="4 6">
    <name type="scientific">Lentilactobacillus farraginis DSM 18382 = JCM 14108</name>
    <dbReference type="NCBI Taxonomy" id="1423743"/>
    <lineage>
        <taxon>Bacteria</taxon>
        <taxon>Bacillati</taxon>
        <taxon>Bacillota</taxon>
        <taxon>Bacilli</taxon>
        <taxon>Lactobacillales</taxon>
        <taxon>Lactobacillaceae</taxon>
        <taxon>Lentilactobacillus</taxon>
    </lineage>
</organism>
<dbReference type="PATRIC" id="fig|1423743.5.peg.652"/>
<reference evidence="5 7" key="2">
    <citation type="journal article" date="2015" name="Genome Announc.">
        <title>Expanding the biotechnology potential of lactobacilli through comparative genomics of 213 strains and associated genera.</title>
        <authorList>
            <person name="Sun Z."/>
            <person name="Harris H.M."/>
            <person name="McCann A."/>
            <person name="Guo C."/>
            <person name="Argimon S."/>
            <person name="Zhang W."/>
            <person name="Yang X."/>
            <person name="Jeffery I.B."/>
            <person name="Cooney J.C."/>
            <person name="Kagawa T.F."/>
            <person name="Liu W."/>
            <person name="Song Y."/>
            <person name="Salvetti E."/>
            <person name="Wrobel A."/>
            <person name="Rasinkangas P."/>
            <person name="Parkhill J."/>
            <person name="Rea M.C."/>
            <person name="O'Sullivan O."/>
            <person name="Ritari J."/>
            <person name="Douillard F.P."/>
            <person name="Paul Ross R."/>
            <person name="Yang R."/>
            <person name="Briner A.E."/>
            <person name="Felis G.E."/>
            <person name="de Vos W.M."/>
            <person name="Barrangou R."/>
            <person name="Klaenhammer T.R."/>
            <person name="Caufield P.W."/>
            <person name="Cui Y."/>
            <person name="Zhang H."/>
            <person name="O'Toole P.W."/>
        </authorList>
    </citation>
    <scope>NUCLEOTIDE SEQUENCE [LARGE SCALE GENOMIC DNA]</scope>
    <source>
        <strain evidence="5 7">DSM 18382</strain>
    </source>
</reference>
<accession>X0PB37</accession>
<evidence type="ECO:0000313" key="6">
    <source>
        <dbReference type="Proteomes" id="UP000019488"/>
    </source>
</evidence>
<dbReference type="STRING" id="1423743.FD41_GL000638"/>
<evidence type="ECO:0000313" key="7">
    <source>
        <dbReference type="Proteomes" id="UP000051966"/>
    </source>
</evidence>
<evidence type="ECO:0000256" key="1">
    <source>
        <dbReference type="ARBA" id="ARBA00022679"/>
    </source>
</evidence>
<dbReference type="OrthoDB" id="7205533at2"/>
<dbReference type="EMBL" id="BAKI01000019">
    <property type="protein sequence ID" value="GAF36898.1"/>
    <property type="molecule type" value="Genomic_DNA"/>
</dbReference>
<keyword evidence="7" id="KW-1185">Reference proteome</keyword>
<dbReference type="Pfam" id="PF00583">
    <property type="entry name" value="Acetyltransf_1"/>
    <property type="match status" value="1"/>
</dbReference>
<protein>
    <submittedName>
        <fullName evidence="4">Acetyltransferase, GNAT family</fullName>
    </submittedName>
    <submittedName>
        <fullName evidence="5">Spermine spermidine N-acetyltransferase</fullName>
    </submittedName>
</protein>
<evidence type="ECO:0000313" key="4">
    <source>
        <dbReference type="EMBL" id="GAF36898.1"/>
    </source>
</evidence>
<dbReference type="GO" id="GO:0016747">
    <property type="term" value="F:acyltransferase activity, transferring groups other than amino-acyl groups"/>
    <property type="evidence" value="ECO:0007669"/>
    <property type="project" value="InterPro"/>
</dbReference>
<name>X0PB37_9LACO</name>
<dbReference type="InterPro" id="IPR016181">
    <property type="entry name" value="Acyl_CoA_acyltransferase"/>
</dbReference>
<dbReference type="InterPro" id="IPR000182">
    <property type="entry name" value="GNAT_dom"/>
</dbReference>
<keyword evidence="1 4" id="KW-0808">Transferase</keyword>
<feature type="domain" description="N-acetyltransferase" evidence="3">
    <location>
        <begin position="3"/>
        <end position="171"/>
    </location>
</feature>
<dbReference type="Proteomes" id="UP000051966">
    <property type="component" value="Unassembled WGS sequence"/>
</dbReference>
<evidence type="ECO:0000256" key="2">
    <source>
        <dbReference type="ARBA" id="ARBA00023315"/>
    </source>
</evidence>
<dbReference type="CDD" id="cd04301">
    <property type="entry name" value="NAT_SF"/>
    <property type="match status" value="1"/>
</dbReference>
<dbReference type="SUPFAM" id="SSF55729">
    <property type="entry name" value="Acyl-CoA N-acyltransferases (Nat)"/>
    <property type="match status" value="1"/>
</dbReference>